<comment type="caution">
    <text evidence="1">The sequence shown here is derived from an EMBL/GenBank/DDBJ whole genome shotgun (WGS) entry which is preliminary data.</text>
</comment>
<reference evidence="2" key="1">
    <citation type="submission" date="2017-05" db="EMBL/GenBank/DDBJ databases">
        <title>Streptomyces olivochromogenes NBRC 3561 whole genome shotgun sequence.</title>
        <authorList>
            <person name="Dohra H."/>
            <person name="Kodani S."/>
        </authorList>
    </citation>
    <scope>NUCLEOTIDE SEQUENCE [LARGE SCALE GENOMIC DNA]</scope>
    <source>
        <strain evidence="2">NBRC 3561</strain>
    </source>
</reference>
<sequence>MATSEWAGPEVYGDGAVPCVRRIRGLLDSGLTTENIRVILPFLSDPGEIHLHLGTLRP</sequence>
<name>A0A250VJY9_STROL</name>
<dbReference type="AlphaFoldDB" id="A0A250VJY9"/>
<protein>
    <submittedName>
        <fullName evidence="1">Uncharacterized protein</fullName>
    </submittedName>
</protein>
<organism evidence="1 2">
    <name type="scientific">Streptomyces olivochromogenes</name>
    <dbReference type="NCBI Taxonomy" id="1963"/>
    <lineage>
        <taxon>Bacteria</taxon>
        <taxon>Bacillati</taxon>
        <taxon>Actinomycetota</taxon>
        <taxon>Actinomycetes</taxon>
        <taxon>Kitasatosporales</taxon>
        <taxon>Streptomycetaceae</taxon>
        <taxon>Streptomyces</taxon>
    </lineage>
</organism>
<dbReference type="RefSeq" id="WP_341866116.1">
    <property type="nucleotide sequence ID" value="NZ_BDQI01000014.1"/>
</dbReference>
<evidence type="ECO:0000313" key="1">
    <source>
        <dbReference type="EMBL" id="GAX54513.1"/>
    </source>
</evidence>
<gene>
    <name evidence="1" type="ORF">SO3561_06064</name>
</gene>
<accession>A0A250VJY9</accession>
<dbReference type="Proteomes" id="UP000217446">
    <property type="component" value="Unassembled WGS sequence"/>
</dbReference>
<proteinExistence type="predicted"/>
<evidence type="ECO:0000313" key="2">
    <source>
        <dbReference type="Proteomes" id="UP000217446"/>
    </source>
</evidence>
<dbReference type="EMBL" id="BDQI01000014">
    <property type="protein sequence ID" value="GAX54513.1"/>
    <property type="molecule type" value="Genomic_DNA"/>
</dbReference>
<keyword evidence="2" id="KW-1185">Reference proteome</keyword>